<dbReference type="SUPFAM" id="SSF51713">
    <property type="entry name" value="tRNA-guanine transglycosylase"/>
    <property type="match status" value="1"/>
</dbReference>
<evidence type="ECO:0000259" key="7">
    <source>
        <dbReference type="Pfam" id="PF01702"/>
    </source>
</evidence>
<dbReference type="GO" id="GO:0046872">
    <property type="term" value="F:metal ion binding"/>
    <property type="evidence" value="ECO:0007669"/>
    <property type="project" value="UniProtKB-KW"/>
</dbReference>
<sequence length="495" mass="54709">MDLETPSRLSDEMVNFSLLHPTAASILTPRLGSLAVAGRKAIPTPNYTPLTSRGAVPHVAHDMMRSQTAIGSLYFGLEDFMQQQNKNSFPIYQTPTGPHESALRKFTCFPDELVLILGPRRVPPIATPPTNTANSIAVMTSFGFRQLEANQYTEAVQKLRPDIVVGLADLVPGQQPGFKRRGKMVDRTHAFTMHATDQLYGQAVPEECRSKAAYFAPVLPLENTQQMLYLDELERDLRPYVSGLALYESASLSILPESLGGLPRLLFSEPATPHDILREVSLGADLVTVPFVGTCSDAGIGLDFIFPSHASSGSIAEEARPLGFDLWSSTYTSDTKPLVEGCQCYSCRKHHRAYIHHLLTAKEMLAWTLLQIHNLHTMDTFFSRIRESIQCGTFDTDVQTFQRFYTSQLPAQTGQGPRLRGHQVTPSSANQPRRNPRAFGRLDDALEKFAESQSSLATPDTDADGLEAHGFAEKQRLSTIEIHTKAVMIIIGNNN</sequence>
<dbReference type="FunFam" id="3.20.20.105:FF:000007">
    <property type="entry name" value="Queuine tRNA-ribosyltransferase accessory subunit 2"/>
    <property type="match status" value="1"/>
</dbReference>
<feature type="binding site" evidence="5">
    <location>
        <position position="344"/>
    </location>
    <ligand>
        <name>Zn(2+)</name>
        <dbReference type="ChEBI" id="CHEBI:29105"/>
    </ligand>
</feature>
<comment type="function">
    <text evidence="5">Non-catalytic subunit of the queuine tRNA-ribosyltransferase (TGT) that catalyzes the base-exchange of a guanine (G) residue with queuine (Q) at position 34 (anticodon wobble position) in tRNAs with GU(N) anticodons (tRNA-Asp, -Asn, -His and -Tyr), resulting in the hypermodified nucleoside queuosine (7-(((4,5-cis-dihydroxy-2-cyclopenten-1-yl)amino)methyl)-7-deazaguanosine).</text>
</comment>
<feature type="binding site" evidence="5">
    <location>
        <position position="373"/>
    </location>
    <ligand>
        <name>Zn(2+)</name>
        <dbReference type="ChEBI" id="CHEBI:29105"/>
    </ligand>
</feature>
<dbReference type="PANTHER" id="PTHR46064">
    <property type="entry name" value="QUEUINE TRNA-RIBOSYLTRANSFERASE ACCESSORY SUBUNIT 2"/>
    <property type="match status" value="1"/>
</dbReference>
<reference evidence="8 9" key="1">
    <citation type="submission" date="2019-03" db="EMBL/GenBank/DDBJ databases">
        <title>The genome sequence of a newly discovered highly antifungal drug resistant Aspergillus species, Aspergillus tanneri NIH 1004.</title>
        <authorList>
            <person name="Mounaud S."/>
            <person name="Singh I."/>
            <person name="Joardar V."/>
            <person name="Pakala S."/>
            <person name="Pakala S."/>
            <person name="Venepally P."/>
            <person name="Hoover J."/>
            <person name="Nierman W."/>
            <person name="Chung J."/>
            <person name="Losada L."/>
        </authorList>
    </citation>
    <scope>NUCLEOTIDE SEQUENCE [LARGE SCALE GENOMIC DNA]</scope>
    <source>
        <strain evidence="8 9">NIH1004</strain>
    </source>
</reference>
<proteinExistence type="inferred from homology"/>
<evidence type="ECO:0000256" key="3">
    <source>
        <dbReference type="ARBA" id="ARBA00022723"/>
    </source>
</evidence>
<comment type="cofactor">
    <cofactor evidence="5">
        <name>Zn(2+)</name>
        <dbReference type="ChEBI" id="CHEBI:29105"/>
    </cofactor>
    <text evidence="5">Binds 1 zinc ion per subunit.</text>
</comment>
<dbReference type="GO" id="GO:0006400">
    <property type="term" value="P:tRNA modification"/>
    <property type="evidence" value="ECO:0007669"/>
    <property type="project" value="InterPro"/>
</dbReference>
<keyword evidence="3 5" id="KW-0479">Metal-binding</keyword>
<accession>A0A4S3J473</accession>
<comment type="subunit">
    <text evidence="5">Heterodimer of a catalytic subunit and an accessory subunit.</text>
</comment>
<evidence type="ECO:0000256" key="1">
    <source>
        <dbReference type="ARBA" id="ARBA00022490"/>
    </source>
</evidence>
<dbReference type="VEuPathDB" id="FungiDB:EYZ11_011732"/>
<organism evidence="8 9">
    <name type="scientific">Aspergillus tanneri</name>
    <dbReference type="NCBI Taxonomy" id="1220188"/>
    <lineage>
        <taxon>Eukaryota</taxon>
        <taxon>Fungi</taxon>
        <taxon>Dikarya</taxon>
        <taxon>Ascomycota</taxon>
        <taxon>Pezizomycotina</taxon>
        <taxon>Eurotiomycetes</taxon>
        <taxon>Eurotiomycetidae</taxon>
        <taxon>Eurotiales</taxon>
        <taxon>Aspergillaceae</taxon>
        <taxon>Aspergillus</taxon>
        <taxon>Aspergillus subgen. Circumdati</taxon>
    </lineage>
</organism>
<comment type="similarity">
    <text evidence="5">Belongs to the queuine tRNA-ribosyltransferase family. QTRT2 subfamily.</text>
</comment>
<evidence type="ECO:0000256" key="5">
    <source>
        <dbReference type="HAMAP-Rule" id="MF_03043"/>
    </source>
</evidence>
<comment type="caution">
    <text evidence="8">The sequence shown here is derived from an EMBL/GenBank/DDBJ whole genome shotgun (WGS) entry which is preliminary data.</text>
</comment>
<dbReference type="InterPro" id="IPR002616">
    <property type="entry name" value="tRNA_ribo_trans-like"/>
</dbReference>
<dbReference type="InterPro" id="IPR036511">
    <property type="entry name" value="TGT-like_sf"/>
</dbReference>
<evidence type="ECO:0000256" key="6">
    <source>
        <dbReference type="SAM" id="MobiDB-lite"/>
    </source>
</evidence>
<feature type="region of interest" description="Disordered" evidence="6">
    <location>
        <begin position="411"/>
        <end position="437"/>
    </location>
</feature>
<dbReference type="PANTHER" id="PTHR46064:SF1">
    <property type="entry name" value="QUEUINE TRNA-RIBOSYLTRANSFERASE ACCESSORY SUBUNIT 2"/>
    <property type="match status" value="1"/>
</dbReference>
<feature type="domain" description="tRNA-guanine(15) transglycosylase-like" evidence="7">
    <location>
        <begin position="29"/>
        <end position="405"/>
    </location>
</feature>
<evidence type="ECO:0000256" key="4">
    <source>
        <dbReference type="ARBA" id="ARBA00022833"/>
    </source>
</evidence>
<keyword evidence="4 5" id="KW-0862">Zinc</keyword>
<dbReference type="HAMAP" id="MF_03043">
    <property type="entry name" value="QTRT2"/>
    <property type="match status" value="1"/>
</dbReference>
<feature type="compositionally biased region" description="Polar residues" evidence="6">
    <location>
        <begin position="424"/>
        <end position="433"/>
    </location>
</feature>
<feature type="binding site" evidence="5">
    <location>
        <position position="342"/>
    </location>
    <ligand>
        <name>Zn(2+)</name>
        <dbReference type="ChEBI" id="CHEBI:29105"/>
    </ligand>
</feature>
<keyword evidence="2 5" id="KW-0819">tRNA processing</keyword>
<dbReference type="Pfam" id="PF01702">
    <property type="entry name" value="TGT"/>
    <property type="match status" value="1"/>
</dbReference>
<dbReference type="InterPro" id="IPR050852">
    <property type="entry name" value="Queuine_tRNA-ribosyltrfase"/>
</dbReference>
<dbReference type="AlphaFoldDB" id="A0A4S3J473"/>
<evidence type="ECO:0000256" key="2">
    <source>
        <dbReference type="ARBA" id="ARBA00022694"/>
    </source>
</evidence>
<comment type="subcellular location">
    <subcellularLocation>
        <location evidence="5">Cytoplasm</location>
    </subcellularLocation>
</comment>
<dbReference type="GO" id="GO:0008479">
    <property type="term" value="F:tRNA-guanosine(34) queuine transglycosylase activity"/>
    <property type="evidence" value="ECO:0007669"/>
    <property type="project" value="UniProtKB-UniRule"/>
</dbReference>
<dbReference type="GO" id="GO:0005737">
    <property type="term" value="C:cytoplasm"/>
    <property type="evidence" value="ECO:0007669"/>
    <property type="project" value="UniProtKB-SubCell"/>
</dbReference>
<gene>
    <name evidence="8" type="ORF">EYZ11_011732</name>
</gene>
<name>A0A4S3J473_9EURO</name>
<evidence type="ECO:0000313" key="9">
    <source>
        <dbReference type="Proteomes" id="UP000308092"/>
    </source>
</evidence>
<evidence type="ECO:0000313" key="8">
    <source>
        <dbReference type="EMBL" id="THC88827.1"/>
    </source>
</evidence>
<dbReference type="EMBL" id="SOSA01000761">
    <property type="protein sequence ID" value="THC88827.1"/>
    <property type="molecule type" value="Genomic_DNA"/>
</dbReference>
<keyword evidence="9" id="KW-1185">Reference proteome</keyword>
<dbReference type="Gene3D" id="3.20.20.105">
    <property type="entry name" value="Queuine tRNA-ribosyltransferase-like"/>
    <property type="match status" value="1"/>
</dbReference>
<keyword evidence="1 5" id="KW-0963">Cytoplasm</keyword>
<dbReference type="STRING" id="1220188.A0A4S3J473"/>
<dbReference type="NCBIfam" id="TIGR00449">
    <property type="entry name" value="tgt_general"/>
    <property type="match status" value="1"/>
</dbReference>
<dbReference type="Proteomes" id="UP000308092">
    <property type="component" value="Unassembled WGS sequence"/>
</dbReference>
<feature type="binding site" evidence="5">
    <location>
        <position position="347"/>
    </location>
    <ligand>
        <name>Zn(2+)</name>
        <dbReference type="ChEBI" id="CHEBI:29105"/>
    </ligand>
</feature>
<protein>
    <recommendedName>
        <fullName evidence="5">Queuine tRNA-ribosyltransferase accessory subunit 2</fullName>
    </recommendedName>
    <alternativeName>
        <fullName evidence="5">Queuine tRNA-ribosyltransferase domain-containing protein 1</fullName>
    </alternativeName>
</protein>
<dbReference type="InterPro" id="IPR028592">
    <property type="entry name" value="QTRTD1"/>
</dbReference>